<dbReference type="InterPro" id="IPR054105">
    <property type="entry name" value="WHD_NrtR"/>
</dbReference>
<dbReference type="SUPFAM" id="SSF46785">
    <property type="entry name" value="Winged helix' DNA-binding domain"/>
    <property type="match status" value="1"/>
</dbReference>
<dbReference type="Pfam" id="PF00293">
    <property type="entry name" value="NUDIX"/>
    <property type="match status" value="1"/>
</dbReference>
<reference evidence="4" key="1">
    <citation type="journal article" date="2014" name="Int. J. Syst. Evol. Microbiol.">
        <title>Complete genome sequence of Corynebacterium casei LMG S-19264T (=DSM 44701T), isolated from a smear-ripened cheese.</title>
        <authorList>
            <consortium name="US DOE Joint Genome Institute (JGI-PGF)"/>
            <person name="Walter F."/>
            <person name="Albersmeier A."/>
            <person name="Kalinowski J."/>
            <person name="Ruckert C."/>
        </authorList>
    </citation>
    <scope>NUCLEOTIDE SEQUENCE</scope>
    <source>
        <strain evidence="4">CGMCC 1.14988</strain>
    </source>
</reference>
<dbReference type="Proteomes" id="UP000650511">
    <property type="component" value="Unassembled WGS sequence"/>
</dbReference>
<dbReference type="PANTHER" id="PTHR43736">
    <property type="entry name" value="ADP-RIBOSE PYROPHOSPHATASE"/>
    <property type="match status" value="1"/>
</dbReference>
<reference evidence="4" key="2">
    <citation type="submission" date="2020-09" db="EMBL/GenBank/DDBJ databases">
        <authorList>
            <person name="Sun Q."/>
            <person name="Zhou Y."/>
        </authorList>
    </citation>
    <scope>NUCLEOTIDE SEQUENCE</scope>
    <source>
        <strain evidence="4">CGMCC 1.14988</strain>
    </source>
</reference>
<proteinExistence type="predicted"/>
<dbReference type="InterPro" id="IPR015797">
    <property type="entry name" value="NUDIX_hydrolase-like_dom_sf"/>
</dbReference>
<dbReference type="PANTHER" id="PTHR43736:SF4">
    <property type="entry name" value="SLR1690 PROTEIN"/>
    <property type="match status" value="1"/>
</dbReference>
<gene>
    <name evidence="4" type="ORF">GCM10011354_17790</name>
</gene>
<protein>
    <submittedName>
        <fullName evidence="4">NUDIX hydrolase</fullName>
    </submittedName>
</protein>
<dbReference type="CDD" id="cd18873">
    <property type="entry name" value="NUDIX_NadM_like"/>
    <property type="match status" value="1"/>
</dbReference>
<evidence type="ECO:0000259" key="3">
    <source>
        <dbReference type="Pfam" id="PF21906"/>
    </source>
</evidence>
<dbReference type="GO" id="GO:0016787">
    <property type="term" value="F:hydrolase activity"/>
    <property type="evidence" value="ECO:0007669"/>
    <property type="project" value="UniProtKB-KW"/>
</dbReference>
<evidence type="ECO:0000313" key="4">
    <source>
        <dbReference type="EMBL" id="GGI06178.1"/>
    </source>
</evidence>
<feature type="region of interest" description="Disordered" evidence="1">
    <location>
        <begin position="217"/>
        <end position="246"/>
    </location>
</feature>
<name>A0A8J3A7X0_9ACTN</name>
<dbReference type="Pfam" id="PF21906">
    <property type="entry name" value="WHD_NrtR"/>
    <property type="match status" value="1"/>
</dbReference>
<keyword evidence="4" id="KW-0378">Hydrolase</keyword>
<evidence type="ECO:0000256" key="1">
    <source>
        <dbReference type="SAM" id="MobiDB-lite"/>
    </source>
</evidence>
<feature type="domain" description="Nudix hydrolase" evidence="2">
    <location>
        <begin position="23"/>
        <end position="116"/>
    </location>
</feature>
<dbReference type="InterPro" id="IPR000086">
    <property type="entry name" value="NUDIX_hydrolase_dom"/>
</dbReference>
<feature type="domain" description="NrtR DNA-binding winged helix" evidence="3">
    <location>
        <begin position="175"/>
        <end position="232"/>
    </location>
</feature>
<organism evidence="4 5">
    <name type="scientific">Egicoccus halophilus</name>
    <dbReference type="NCBI Taxonomy" id="1670830"/>
    <lineage>
        <taxon>Bacteria</taxon>
        <taxon>Bacillati</taxon>
        <taxon>Actinomycetota</taxon>
        <taxon>Nitriliruptoria</taxon>
        <taxon>Egicoccales</taxon>
        <taxon>Egicoccaceae</taxon>
        <taxon>Egicoccus</taxon>
    </lineage>
</organism>
<dbReference type="AlphaFoldDB" id="A0A8J3A7X0"/>
<evidence type="ECO:0000313" key="5">
    <source>
        <dbReference type="Proteomes" id="UP000650511"/>
    </source>
</evidence>
<keyword evidence="5" id="KW-1185">Reference proteome</keyword>
<dbReference type="SUPFAM" id="SSF55811">
    <property type="entry name" value="Nudix"/>
    <property type="match status" value="1"/>
</dbReference>
<dbReference type="Gene3D" id="3.90.79.10">
    <property type="entry name" value="Nucleoside Triphosphate Pyrophosphohydrolase"/>
    <property type="match status" value="1"/>
</dbReference>
<sequence length="246" mass="26454">MSRDRSPAPGTAATAPVSTCAVAVDVALLTVREGRLQLLLVHPDAGPYTSQWALPGRRVRDDESLDDTAHRALRELAGLRAPDARLEQLRTYGDPSRDPRGRVVSVAYLALTPTVESVVDGGPLADGRAAFFDVGALAGGGGPPLAYDHDRIVPDAIERARSKLEYTALATAFVAEPFTLGELRRVYEAVWGVDLDAANFRRKVVSARDFVVEVEGTAAPGPEGGRPAKRYRRGRASRLHPAMLRP</sequence>
<feature type="compositionally biased region" description="Basic residues" evidence="1">
    <location>
        <begin position="227"/>
        <end position="238"/>
    </location>
</feature>
<dbReference type="RefSeq" id="WP_229730556.1">
    <property type="nucleotide sequence ID" value="NZ_BMHA01000006.1"/>
</dbReference>
<dbReference type="Gene3D" id="1.10.10.10">
    <property type="entry name" value="Winged helix-like DNA-binding domain superfamily/Winged helix DNA-binding domain"/>
    <property type="match status" value="1"/>
</dbReference>
<dbReference type="InterPro" id="IPR036390">
    <property type="entry name" value="WH_DNA-bd_sf"/>
</dbReference>
<evidence type="ECO:0000259" key="2">
    <source>
        <dbReference type="Pfam" id="PF00293"/>
    </source>
</evidence>
<dbReference type="EMBL" id="BMHA01000006">
    <property type="protein sequence ID" value="GGI06178.1"/>
    <property type="molecule type" value="Genomic_DNA"/>
</dbReference>
<dbReference type="InterPro" id="IPR036388">
    <property type="entry name" value="WH-like_DNA-bd_sf"/>
</dbReference>
<comment type="caution">
    <text evidence="4">The sequence shown here is derived from an EMBL/GenBank/DDBJ whole genome shotgun (WGS) entry which is preliminary data.</text>
</comment>
<accession>A0A8J3A7X0</accession>